<comment type="caution">
    <text evidence="2">The sequence shown here is derived from an EMBL/GenBank/DDBJ whole genome shotgun (WGS) entry which is preliminary data.</text>
</comment>
<gene>
    <name evidence="2" type="ORF">RDI58_020039</name>
</gene>
<evidence type="ECO:0000256" key="1">
    <source>
        <dbReference type="SAM" id="MobiDB-lite"/>
    </source>
</evidence>
<evidence type="ECO:0000313" key="3">
    <source>
        <dbReference type="Proteomes" id="UP001371456"/>
    </source>
</evidence>
<keyword evidence="3" id="KW-1185">Reference proteome</keyword>
<sequence length="80" mass="9043">MSSTKRKMNATLPEQTGTTKKEAKNLRSRISYRQMPTKKKVTILASRRVEYSARIHGLPQNLPTIHFTKTNSGCQSITPP</sequence>
<name>A0AAN8TCV6_SOLBU</name>
<proteinExistence type="predicted"/>
<dbReference type="Proteomes" id="UP001371456">
    <property type="component" value="Unassembled WGS sequence"/>
</dbReference>
<dbReference type="AlphaFoldDB" id="A0AAN8TCV6"/>
<accession>A0AAN8TCV6</accession>
<reference evidence="2 3" key="1">
    <citation type="submission" date="2024-02" db="EMBL/GenBank/DDBJ databases">
        <title>de novo genome assembly of Solanum bulbocastanum strain 11H21.</title>
        <authorList>
            <person name="Hosaka A.J."/>
        </authorList>
    </citation>
    <scope>NUCLEOTIDE SEQUENCE [LARGE SCALE GENOMIC DNA]</scope>
    <source>
        <tissue evidence="2">Young leaves</tissue>
    </source>
</reference>
<evidence type="ECO:0000313" key="2">
    <source>
        <dbReference type="EMBL" id="KAK6782243.1"/>
    </source>
</evidence>
<feature type="region of interest" description="Disordered" evidence="1">
    <location>
        <begin position="1"/>
        <end position="27"/>
    </location>
</feature>
<protein>
    <submittedName>
        <fullName evidence="2">Uncharacterized protein</fullName>
    </submittedName>
</protein>
<dbReference type="EMBL" id="JBANQN010000008">
    <property type="protein sequence ID" value="KAK6782243.1"/>
    <property type="molecule type" value="Genomic_DNA"/>
</dbReference>
<organism evidence="2 3">
    <name type="scientific">Solanum bulbocastanum</name>
    <name type="common">Wild potato</name>
    <dbReference type="NCBI Taxonomy" id="147425"/>
    <lineage>
        <taxon>Eukaryota</taxon>
        <taxon>Viridiplantae</taxon>
        <taxon>Streptophyta</taxon>
        <taxon>Embryophyta</taxon>
        <taxon>Tracheophyta</taxon>
        <taxon>Spermatophyta</taxon>
        <taxon>Magnoliopsida</taxon>
        <taxon>eudicotyledons</taxon>
        <taxon>Gunneridae</taxon>
        <taxon>Pentapetalae</taxon>
        <taxon>asterids</taxon>
        <taxon>lamiids</taxon>
        <taxon>Solanales</taxon>
        <taxon>Solanaceae</taxon>
        <taxon>Solanoideae</taxon>
        <taxon>Solaneae</taxon>
        <taxon>Solanum</taxon>
    </lineage>
</organism>